<accession>A0A8B8BTE5</accession>
<dbReference type="SMART" id="SM00181">
    <property type="entry name" value="EGF"/>
    <property type="match status" value="6"/>
</dbReference>
<organism evidence="4 5">
    <name type="scientific">Crassostrea virginica</name>
    <name type="common">Eastern oyster</name>
    <dbReference type="NCBI Taxonomy" id="6565"/>
    <lineage>
        <taxon>Eukaryota</taxon>
        <taxon>Metazoa</taxon>
        <taxon>Spiralia</taxon>
        <taxon>Lophotrochozoa</taxon>
        <taxon>Mollusca</taxon>
        <taxon>Bivalvia</taxon>
        <taxon>Autobranchia</taxon>
        <taxon>Pteriomorphia</taxon>
        <taxon>Ostreida</taxon>
        <taxon>Ostreoidea</taxon>
        <taxon>Ostreidae</taxon>
        <taxon>Crassostrea</taxon>
    </lineage>
</organism>
<dbReference type="PANTHER" id="PTHR24043">
    <property type="entry name" value="SCAVENGER RECEPTOR CLASS F"/>
    <property type="match status" value="1"/>
</dbReference>
<feature type="domain" description="EGF-like" evidence="3">
    <location>
        <begin position="413"/>
        <end position="450"/>
    </location>
</feature>
<evidence type="ECO:0000259" key="3">
    <source>
        <dbReference type="SMART" id="SM00181"/>
    </source>
</evidence>
<keyword evidence="4" id="KW-1185">Reference proteome</keyword>
<reference evidence="5" key="1">
    <citation type="submission" date="2025-08" db="UniProtKB">
        <authorList>
            <consortium name="RefSeq"/>
        </authorList>
    </citation>
    <scope>IDENTIFICATION</scope>
    <source>
        <tissue evidence="5">Whole sample</tissue>
    </source>
</reference>
<dbReference type="InterPro" id="IPR042635">
    <property type="entry name" value="MEGF10/SREC1/2-like"/>
</dbReference>
<proteinExistence type="predicted"/>
<dbReference type="Gene3D" id="2.60.120.260">
    <property type="entry name" value="Galactose-binding domain-like"/>
    <property type="match status" value="1"/>
</dbReference>
<dbReference type="AlphaFoldDB" id="A0A8B8BTE5"/>
<dbReference type="Gene3D" id="2.170.300.10">
    <property type="entry name" value="Tie2 ligand-binding domain superfamily"/>
    <property type="match status" value="2"/>
</dbReference>
<feature type="domain" description="EGF-like" evidence="3">
    <location>
        <begin position="227"/>
        <end position="275"/>
    </location>
</feature>
<dbReference type="GeneID" id="111113001"/>
<feature type="domain" description="EGF-like" evidence="3">
    <location>
        <begin position="186"/>
        <end position="216"/>
    </location>
</feature>
<evidence type="ECO:0000256" key="1">
    <source>
        <dbReference type="ARBA" id="ARBA00022536"/>
    </source>
</evidence>
<feature type="domain" description="EGF-like" evidence="3">
    <location>
        <begin position="324"/>
        <end position="356"/>
    </location>
</feature>
<dbReference type="GO" id="GO:0005044">
    <property type="term" value="F:scavenger receptor activity"/>
    <property type="evidence" value="ECO:0007669"/>
    <property type="project" value="InterPro"/>
</dbReference>
<dbReference type="InterPro" id="IPR008979">
    <property type="entry name" value="Galactose-bd-like_sf"/>
</dbReference>
<keyword evidence="1" id="KW-0245">EGF-like domain</keyword>
<evidence type="ECO:0000256" key="2">
    <source>
        <dbReference type="SAM" id="Phobius"/>
    </source>
</evidence>
<evidence type="ECO:0000313" key="5">
    <source>
        <dbReference type="RefSeq" id="XP_022306622.1"/>
    </source>
</evidence>
<dbReference type="KEGG" id="cvn:111113001"/>
<protein>
    <submittedName>
        <fullName evidence="5">Multiple epidermal growth factor-like domains protein 10 isoform X1</fullName>
    </submittedName>
</protein>
<dbReference type="Proteomes" id="UP000694844">
    <property type="component" value="Chromosome 9"/>
</dbReference>
<gene>
    <name evidence="5" type="primary">LOC111113001</name>
</gene>
<dbReference type="SUPFAM" id="SSF49785">
    <property type="entry name" value="Galactose-binding domain-like"/>
    <property type="match status" value="1"/>
</dbReference>
<feature type="transmembrane region" description="Helical" evidence="2">
    <location>
        <begin position="473"/>
        <end position="495"/>
    </location>
</feature>
<keyword evidence="2" id="KW-0472">Membrane</keyword>
<dbReference type="RefSeq" id="XP_022306622.1">
    <property type="nucleotide sequence ID" value="XM_022450914.1"/>
</dbReference>
<keyword evidence="2" id="KW-1133">Transmembrane helix</keyword>
<dbReference type="OrthoDB" id="10252017at2759"/>
<sequence>MLLFFASAYLSDTYENVALKKTAWQRHPNLWGAYYAVDGRYSNLHHLGNQCTISANKRTTSEWRVDLGKVLSVHHVFIQYRTDNLTWDGNNGYAGRFLGFSVYISNTTSKEDGILCFKDTGHNRSTIPDPTNITCIQHGQYVIFYNNRTHPPFPEGYSTYAHNELCEVEVYGCPNPGYYGETCYIPCPQNCQERHCDIVTGACLGCVVGFRGDHCDEKCSDNTYGLECTKLCPKCKDSEQCDHVNGSCINGCDKGVYGVNCDRACPVGRYGYNCQSSCSVNCGVPEKCKRVTGQCEGGCQVGWKGTTCDTTCPVGWYGYNCQNTCSVNCGVPERCQRVTGQCEGGCQVGWKGTTCDTKCDTGTYGLDCKETCGFCSGLDQCHFVNGTCTKGCERGYRGQRCHEACGNYTYGPDCSLTCGNCLYLAGEQCHHVTGECPRDCAAGFQGKFCSQRNSIKVKSSSSIADSESLSSDVLYILISILCVSATANIVQVVIIRRCWNDSHGNKQNTYESSKTVVPEHIYESTKEGNTDYHELGEFRDESNYDKLS</sequence>
<evidence type="ECO:0000313" key="4">
    <source>
        <dbReference type="Proteomes" id="UP000694844"/>
    </source>
</evidence>
<dbReference type="InterPro" id="IPR000742">
    <property type="entry name" value="EGF"/>
</dbReference>
<feature type="domain" description="EGF-like" evidence="3">
    <location>
        <begin position="287"/>
        <end position="322"/>
    </location>
</feature>
<dbReference type="PANTHER" id="PTHR24043:SF8">
    <property type="entry name" value="EGF-LIKE DOMAIN-CONTAINING PROTEIN"/>
    <property type="match status" value="1"/>
</dbReference>
<name>A0A8B8BTE5_CRAVI</name>
<feature type="domain" description="EGF-like" evidence="3">
    <location>
        <begin position="367"/>
        <end position="402"/>
    </location>
</feature>
<keyword evidence="2" id="KW-0812">Transmembrane</keyword>